<dbReference type="Proteomes" id="UP001341840">
    <property type="component" value="Unassembled WGS sequence"/>
</dbReference>
<evidence type="ECO:0000256" key="1">
    <source>
        <dbReference type="SAM" id="MobiDB-lite"/>
    </source>
</evidence>
<sequence>MASTSVYAFSFLQFIFLILLVTLSSVLPATSEKQFSIKEATVDDLQLAFKRNQLSSRKLVEFYLTRIQGLNPILRGGVGGSYALLGSVVPRDAGVVTRLRKAGAITLGKATLSEWSHYRAKNAPNGWSARGGQGKNPYTGKDPGGSSSGSAISVAANMVTVSLGTDTAGSILIPSDYNSVLKLPKKYGTI</sequence>
<dbReference type="InterPro" id="IPR036928">
    <property type="entry name" value="AS_sf"/>
</dbReference>
<dbReference type="EMBL" id="JASCZI010181951">
    <property type="protein sequence ID" value="MED6186530.1"/>
    <property type="molecule type" value="Genomic_DNA"/>
</dbReference>
<feature type="signal peptide" evidence="2">
    <location>
        <begin position="1"/>
        <end position="28"/>
    </location>
</feature>
<dbReference type="Gene3D" id="3.90.1300.10">
    <property type="entry name" value="Amidase signature (AS) domain"/>
    <property type="match status" value="1"/>
</dbReference>
<organism evidence="4 5">
    <name type="scientific">Stylosanthes scabra</name>
    <dbReference type="NCBI Taxonomy" id="79078"/>
    <lineage>
        <taxon>Eukaryota</taxon>
        <taxon>Viridiplantae</taxon>
        <taxon>Streptophyta</taxon>
        <taxon>Embryophyta</taxon>
        <taxon>Tracheophyta</taxon>
        <taxon>Spermatophyta</taxon>
        <taxon>Magnoliopsida</taxon>
        <taxon>eudicotyledons</taxon>
        <taxon>Gunneridae</taxon>
        <taxon>Pentapetalae</taxon>
        <taxon>rosids</taxon>
        <taxon>fabids</taxon>
        <taxon>Fabales</taxon>
        <taxon>Fabaceae</taxon>
        <taxon>Papilionoideae</taxon>
        <taxon>50 kb inversion clade</taxon>
        <taxon>dalbergioids sensu lato</taxon>
        <taxon>Dalbergieae</taxon>
        <taxon>Pterocarpus clade</taxon>
        <taxon>Stylosanthes</taxon>
    </lineage>
</organism>
<name>A0ABU6WQH8_9FABA</name>
<proteinExistence type="predicted"/>
<dbReference type="SUPFAM" id="SSF75304">
    <property type="entry name" value="Amidase signature (AS) enzymes"/>
    <property type="match status" value="1"/>
</dbReference>
<evidence type="ECO:0000256" key="2">
    <source>
        <dbReference type="SAM" id="SignalP"/>
    </source>
</evidence>
<comment type="caution">
    <text evidence="4">The sequence shown here is derived from an EMBL/GenBank/DDBJ whole genome shotgun (WGS) entry which is preliminary data.</text>
</comment>
<feature type="chain" id="PRO_5047377250" description="Amidase domain-containing protein" evidence="2">
    <location>
        <begin position="29"/>
        <end position="190"/>
    </location>
</feature>
<feature type="region of interest" description="Disordered" evidence="1">
    <location>
        <begin position="123"/>
        <end position="146"/>
    </location>
</feature>
<keyword evidence="5" id="KW-1185">Reference proteome</keyword>
<evidence type="ECO:0000313" key="5">
    <source>
        <dbReference type="Proteomes" id="UP001341840"/>
    </source>
</evidence>
<feature type="domain" description="Amidase" evidence="3">
    <location>
        <begin position="80"/>
        <end position="180"/>
    </location>
</feature>
<gene>
    <name evidence="4" type="ORF">PIB30_067601</name>
</gene>
<dbReference type="PANTHER" id="PTHR42678">
    <property type="entry name" value="AMIDASE"/>
    <property type="match status" value="1"/>
</dbReference>
<keyword evidence="2" id="KW-0732">Signal</keyword>
<accession>A0ABU6WQH8</accession>
<protein>
    <recommendedName>
        <fullName evidence="3">Amidase domain-containing protein</fullName>
    </recommendedName>
</protein>
<evidence type="ECO:0000259" key="3">
    <source>
        <dbReference type="Pfam" id="PF01425"/>
    </source>
</evidence>
<reference evidence="4 5" key="1">
    <citation type="journal article" date="2023" name="Plants (Basel)">
        <title>Bridging the Gap: Combining Genomics and Transcriptomics Approaches to Understand Stylosanthes scabra, an Orphan Legume from the Brazilian Caatinga.</title>
        <authorList>
            <person name="Ferreira-Neto J.R.C."/>
            <person name="da Silva M.D."/>
            <person name="Binneck E."/>
            <person name="de Melo N.F."/>
            <person name="da Silva R.H."/>
            <person name="de Melo A.L.T.M."/>
            <person name="Pandolfi V."/>
            <person name="Bustamante F.O."/>
            <person name="Brasileiro-Vidal A.C."/>
            <person name="Benko-Iseppon A.M."/>
        </authorList>
    </citation>
    <scope>NUCLEOTIDE SEQUENCE [LARGE SCALE GENOMIC DNA]</scope>
    <source>
        <tissue evidence="4">Leaves</tissue>
    </source>
</reference>
<dbReference type="PANTHER" id="PTHR42678:SF36">
    <property type="entry name" value="C869.01-LIKE PROTEIN, PUTATIVE-RELATED"/>
    <property type="match status" value="1"/>
</dbReference>
<evidence type="ECO:0000313" key="4">
    <source>
        <dbReference type="EMBL" id="MED6186530.1"/>
    </source>
</evidence>
<dbReference type="Pfam" id="PF01425">
    <property type="entry name" value="Amidase"/>
    <property type="match status" value="1"/>
</dbReference>
<dbReference type="InterPro" id="IPR023631">
    <property type="entry name" value="Amidase_dom"/>
</dbReference>